<evidence type="ECO:0000313" key="8">
    <source>
        <dbReference type="Proteomes" id="UP000503464"/>
    </source>
</evidence>
<dbReference type="SUPFAM" id="SSF49401">
    <property type="entry name" value="Bacterial adhesins"/>
    <property type="match status" value="1"/>
</dbReference>
<dbReference type="Pfam" id="PF16970">
    <property type="entry name" value="FimA"/>
    <property type="match status" value="1"/>
</dbReference>
<dbReference type="EMBL" id="CP133586">
    <property type="protein sequence ID" value="WMT16919.1"/>
    <property type="molecule type" value="Genomic_DNA"/>
</dbReference>
<evidence type="ECO:0000256" key="5">
    <source>
        <dbReference type="SAM" id="SignalP"/>
    </source>
</evidence>
<dbReference type="InterPro" id="IPR036937">
    <property type="entry name" value="Adhesion_dom_fimbrial_sf"/>
</dbReference>
<evidence type="ECO:0000256" key="3">
    <source>
        <dbReference type="ARBA" id="ARBA00022729"/>
    </source>
</evidence>
<keyword evidence="4" id="KW-0281">Fimbrium</keyword>
<dbReference type="InterPro" id="IPR008966">
    <property type="entry name" value="Adhesion_dom_sf"/>
</dbReference>
<proteinExistence type="inferred from homology"/>
<dbReference type="Gene3D" id="2.60.40.1090">
    <property type="entry name" value="Fimbrial-type adhesion domain"/>
    <property type="match status" value="1"/>
</dbReference>
<dbReference type="RefSeq" id="WP_065685954.1">
    <property type="nucleotide sequence ID" value="NZ_CAMKUK010000012.1"/>
</dbReference>
<organism evidence="6 8">
    <name type="scientific">Serratia fonticola</name>
    <dbReference type="NCBI Taxonomy" id="47917"/>
    <lineage>
        <taxon>Bacteria</taxon>
        <taxon>Pseudomonadati</taxon>
        <taxon>Pseudomonadota</taxon>
        <taxon>Gammaproteobacteria</taxon>
        <taxon>Enterobacterales</taxon>
        <taxon>Yersiniaceae</taxon>
        <taxon>Serratia</taxon>
    </lineage>
</organism>
<dbReference type="EMBL" id="CP054160">
    <property type="protein sequence ID" value="QKJ59433.1"/>
    <property type="molecule type" value="Genomic_DNA"/>
</dbReference>
<evidence type="ECO:0000256" key="4">
    <source>
        <dbReference type="ARBA" id="ARBA00023263"/>
    </source>
</evidence>
<keyword evidence="3 5" id="KW-0732">Signal</keyword>
<dbReference type="GO" id="GO:0009289">
    <property type="term" value="C:pilus"/>
    <property type="evidence" value="ECO:0007669"/>
    <property type="project" value="UniProtKB-SubCell"/>
</dbReference>
<feature type="signal peptide" evidence="5">
    <location>
        <begin position="1"/>
        <end position="22"/>
    </location>
</feature>
<feature type="chain" id="PRO_5042263399" evidence="5">
    <location>
        <begin position="23"/>
        <end position="181"/>
    </location>
</feature>
<gene>
    <name evidence="6" type="ORF">G9399_15220</name>
    <name evidence="7" type="ORF">RFB13_11610</name>
</gene>
<reference evidence="8" key="1">
    <citation type="submission" date="2020-03" db="EMBL/GenBank/DDBJ databases">
        <title>Genome sequences of seven Enterobacteriaceae strains isolated from Canadian wastewater treatment facilities.</title>
        <authorList>
            <person name="Huang H."/>
            <person name="Chmara J.T."/>
            <person name="Duceppe M.-O."/>
        </authorList>
    </citation>
    <scope>NUCLEOTIDE SEQUENCE [LARGE SCALE GENOMIC DNA]</scope>
    <source>
        <strain evidence="8">Biosolid 3</strain>
    </source>
</reference>
<sequence length="181" mass="18282">MKNLTIVASLVAVFGSVGLAQAASTGTITFNGELTANTCDVVVDGQTADATVVLPTVGTSQLNGATQTAGETGFVMALNNCSGTLQTASAFFEAGASVDSVTGRLKNLTGTASNVSLQLLDASSSSRAVIEAGNANQVTNTTYQDVTSGSATLPYAVRYYAEGATTAGTVISNVVYSIQYQ</sequence>
<evidence type="ECO:0000313" key="7">
    <source>
        <dbReference type="EMBL" id="WMT16919.1"/>
    </source>
</evidence>
<dbReference type="PANTHER" id="PTHR33420">
    <property type="entry name" value="FIMBRIAL SUBUNIT ELFA-RELATED"/>
    <property type="match status" value="1"/>
</dbReference>
<evidence type="ECO:0000256" key="1">
    <source>
        <dbReference type="ARBA" id="ARBA00004561"/>
    </source>
</evidence>
<comment type="similarity">
    <text evidence="2">Belongs to the fimbrial protein family.</text>
</comment>
<dbReference type="GO" id="GO:0043709">
    <property type="term" value="P:cell adhesion involved in single-species biofilm formation"/>
    <property type="evidence" value="ECO:0007669"/>
    <property type="project" value="TreeGrafter"/>
</dbReference>
<dbReference type="AlphaFoldDB" id="A0AAE7EII8"/>
<protein>
    <submittedName>
        <fullName evidence="6 7">Fimbrial protein</fullName>
    </submittedName>
</protein>
<dbReference type="InterPro" id="IPR039458">
    <property type="entry name" value="FimA-like"/>
</dbReference>
<accession>A0AAE7EII8</accession>
<comment type="subcellular location">
    <subcellularLocation>
        <location evidence="1">Fimbrium</location>
    </subcellularLocation>
</comment>
<reference evidence="7 9" key="3">
    <citation type="submission" date="2023-08" db="EMBL/GenBank/DDBJ databases">
        <title>Complete Genome and Methylome dissection of Serratia fonticola NEB369.</title>
        <authorList>
            <person name="Fomenkov A."/>
            <person name="Roberts R.D."/>
        </authorList>
    </citation>
    <scope>NUCLEOTIDE SEQUENCE [LARGE SCALE GENOMIC DNA]</scope>
    <source>
        <strain evidence="7 9">NEB369</strain>
    </source>
</reference>
<dbReference type="Proteomes" id="UP000503464">
    <property type="component" value="Chromosome"/>
</dbReference>
<evidence type="ECO:0000256" key="2">
    <source>
        <dbReference type="ARBA" id="ARBA00006671"/>
    </source>
</evidence>
<reference evidence="6" key="2">
    <citation type="submission" date="2022-06" db="EMBL/GenBank/DDBJ databases">
        <title>Genome sequences of seven Enterobacteriaceae strains isolated from Canadian wastewater treatment facilities.</title>
        <authorList>
            <person name="Huang H."/>
            <person name="Chmara J.T."/>
            <person name="Duceppe M.-O."/>
        </authorList>
    </citation>
    <scope>NUCLEOTIDE SEQUENCE</scope>
    <source>
        <strain evidence="6">HH13</strain>
    </source>
</reference>
<evidence type="ECO:0000313" key="6">
    <source>
        <dbReference type="EMBL" id="QKJ59433.1"/>
    </source>
</evidence>
<dbReference type="InterPro" id="IPR050263">
    <property type="entry name" value="Bact_Fimbrial_Adh_Pro"/>
</dbReference>
<keyword evidence="9" id="KW-1185">Reference proteome</keyword>
<name>A0AAE7EII8_SERFO</name>
<dbReference type="PANTHER" id="PTHR33420:SF3">
    <property type="entry name" value="FIMBRIAL SUBUNIT ELFA"/>
    <property type="match status" value="1"/>
</dbReference>
<dbReference type="Proteomes" id="UP001235341">
    <property type="component" value="Chromosome"/>
</dbReference>
<evidence type="ECO:0000313" key="9">
    <source>
        <dbReference type="Proteomes" id="UP001235341"/>
    </source>
</evidence>